<dbReference type="Pfam" id="PF03472">
    <property type="entry name" value="Autoind_bind"/>
    <property type="match status" value="1"/>
</dbReference>
<dbReference type="InterPro" id="IPR005143">
    <property type="entry name" value="TF_LuxR_autoind-bd_dom"/>
</dbReference>
<keyword evidence="2" id="KW-0238">DNA-binding</keyword>
<keyword evidence="6" id="KW-1185">Reference proteome</keyword>
<reference evidence="5 6" key="1">
    <citation type="submission" date="2017-05" db="EMBL/GenBank/DDBJ databases">
        <authorList>
            <person name="Varghese N."/>
            <person name="Submissions S."/>
        </authorList>
    </citation>
    <scope>NUCLEOTIDE SEQUENCE [LARGE SCALE GENOMIC DNA]</scope>
    <source>
        <strain evidence="5 6">DSM 100094</strain>
    </source>
</reference>
<dbReference type="Proteomes" id="UP000319014">
    <property type="component" value="Unassembled WGS sequence"/>
</dbReference>
<dbReference type="AlphaFoldDB" id="A0A521FCD6"/>
<dbReference type="OrthoDB" id="7764879at2"/>
<dbReference type="InterPro" id="IPR036693">
    <property type="entry name" value="TF_LuxR_autoind-bd_dom_sf"/>
</dbReference>
<organism evidence="5 6">
    <name type="scientific">Paracoccus laeviglucosivorans</name>
    <dbReference type="NCBI Taxonomy" id="1197861"/>
    <lineage>
        <taxon>Bacteria</taxon>
        <taxon>Pseudomonadati</taxon>
        <taxon>Pseudomonadota</taxon>
        <taxon>Alphaproteobacteria</taxon>
        <taxon>Rhodobacterales</taxon>
        <taxon>Paracoccaceae</taxon>
        <taxon>Paracoccus</taxon>
    </lineage>
</organism>
<evidence type="ECO:0000256" key="1">
    <source>
        <dbReference type="ARBA" id="ARBA00023015"/>
    </source>
</evidence>
<dbReference type="EMBL" id="FXTK01000020">
    <property type="protein sequence ID" value="SMO93867.1"/>
    <property type="molecule type" value="Genomic_DNA"/>
</dbReference>
<evidence type="ECO:0000256" key="3">
    <source>
        <dbReference type="ARBA" id="ARBA00023163"/>
    </source>
</evidence>
<evidence type="ECO:0000313" key="6">
    <source>
        <dbReference type="Proteomes" id="UP000319014"/>
    </source>
</evidence>
<dbReference type="Gene3D" id="3.30.450.80">
    <property type="entry name" value="Transcription factor LuxR-like, autoinducer-binding domain"/>
    <property type="match status" value="1"/>
</dbReference>
<dbReference type="SMART" id="SM00421">
    <property type="entry name" value="HTH_LUXR"/>
    <property type="match status" value="1"/>
</dbReference>
<dbReference type="InterPro" id="IPR016032">
    <property type="entry name" value="Sig_transdc_resp-reg_C-effctor"/>
</dbReference>
<dbReference type="CDD" id="cd06170">
    <property type="entry name" value="LuxR_C_like"/>
    <property type="match status" value="1"/>
</dbReference>
<dbReference type="RefSeq" id="WP_142664440.1">
    <property type="nucleotide sequence ID" value="NZ_FXTK01000020.1"/>
</dbReference>
<dbReference type="SUPFAM" id="SSF75516">
    <property type="entry name" value="Pheromone-binding domain of LuxR-like quorum-sensing transcription factors"/>
    <property type="match status" value="1"/>
</dbReference>
<keyword evidence="3" id="KW-0804">Transcription</keyword>
<protein>
    <submittedName>
        <fullName evidence="5">LuxR family transcriptional regulator</fullName>
    </submittedName>
</protein>
<name>A0A521FCD6_9RHOB</name>
<keyword evidence="1" id="KW-0805">Transcription regulation</keyword>
<dbReference type="InterPro" id="IPR036388">
    <property type="entry name" value="WH-like_DNA-bd_sf"/>
</dbReference>
<dbReference type="Pfam" id="PF00196">
    <property type="entry name" value="GerE"/>
    <property type="match status" value="1"/>
</dbReference>
<dbReference type="GO" id="GO:0006355">
    <property type="term" value="P:regulation of DNA-templated transcription"/>
    <property type="evidence" value="ECO:0007669"/>
    <property type="project" value="InterPro"/>
</dbReference>
<dbReference type="Gene3D" id="1.10.10.10">
    <property type="entry name" value="Winged helix-like DNA-binding domain superfamily/Winged helix DNA-binding domain"/>
    <property type="match status" value="1"/>
</dbReference>
<evidence type="ECO:0000313" key="5">
    <source>
        <dbReference type="EMBL" id="SMO93867.1"/>
    </source>
</evidence>
<sequence>MLPTLIPSYDENVQRIADIAKSGWTFAHRYNWSGPMHFESRYPQAWINKYQSNLYQVCDPVVFWICKPHMREFRSTRWSEMSQIIDVRGVMEGASRFGLKYGAAFTRRVDKLTVSFMTVARSDRELTDGEMDVLGATFHFWVDTLEQSRPILSEAEIEAIRYLRDGLAQGDIAASLEISESAVKKRITGAMNKLHAQTRPQAVALSIAHRLI</sequence>
<dbReference type="SUPFAM" id="SSF46894">
    <property type="entry name" value="C-terminal effector domain of the bipartite response regulators"/>
    <property type="match status" value="1"/>
</dbReference>
<gene>
    <name evidence="5" type="ORF">SAMN06265221_12043</name>
</gene>
<evidence type="ECO:0000256" key="2">
    <source>
        <dbReference type="ARBA" id="ARBA00023125"/>
    </source>
</evidence>
<dbReference type="InterPro" id="IPR000792">
    <property type="entry name" value="Tscrpt_reg_LuxR_C"/>
</dbReference>
<evidence type="ECO:0000259" key="4">
    <source>
        <dbReference type="PROSITE" id="PS50043"/>
    </source>
</evidence>
<accession>A0A521FCD6</accession>
<proteinExistence type="predicted"/>
<feature type="domain" description="HTH luxR-type" evidence="4">
    <location>
        <begin position="145"/>
        <end position="210"/>
    </location>
</feature>
<dbReference type="PROSITE" id="PS50043">
    <property type="entry name" value="HTH_LUXR_2"/>
    <property type="match status" value="1"/>
</dbReference>
<dbReference type="GO" id="GO:0003677">
    <property type="term" value="F:DNA binding"/>
    <property type="evidence" value="ECO:0007669"/>
    <property type="project" value="UniProtKB-KW"/>
</dbReference>